<accession>A0A0F9GLG6</accession>
<evidence type="ECO:0000313" key="4">
    <source>
        <dbReference type="EMBL" id="KKL99648.1"/>
    </source>
</evidence>
<evidence type="ECO:0000256" key="1">
    <source>
        <dbReference type="ARBA" id="ARBA00006889"/>
    </source>
</evidence>
<dbReference type="GO" id="GO:0006950">
    <property type="term" value="P:response to stress"/>
    <property type="evidence" value="ECO:0007669"/>
    <property type="project" value="UniProtKB-ARBA"/>
</dbReference>
<dbReference type="InterPro" id="IPR012674">
    <property type="entry name" value="Calycin"/>
</dbReference>
<dbReference type="InterPro" id="IPR022271">
    <property type="entry name" value="Lipocalin_ApoD"/>
</dbReference>
<comment type="similarity">
    <text evidence="1 2">Belongs to the calycin superfamily. Lipocalin family.</text>
</comment>
<dbReference type="EMBL" id="LAZR01017625">
    <property type="protein sequence ID" value="KKL99648.1"/>
    <property type="molecule type" value="Genomic_DNA"/>
</dbReference>
<dbReference type="PIRSF" id="PIRSF036893">
    <property type="entry name" value="Lipocalin_ApoD"/>
    <property type="match status" value="1"/>
</dbReference>
<dbReference type="AlphaFoldDB" id="A0A0F9GLG6"/>
<dbReference type="InterPro" id="IPR047202">
    <property type="entry name" value="Lipocalin_Blc-like_dom"/>
</dbReference>
<feature type="domain" description="Lipocalin/cytosolic fatty-acid binding" evidence="3">
    <location>
        <begin position="35"/>
        <end position="174"/>
    </location>
</feature>
<proteinExistence type="inferred from homology"/>
<evidence type="ECO:0000256" key="2">
    <source>
        <dbReference type="PIRNR" id="PIRNR036893"/>
    </source>
</evidence>
<dbReference type="PANTHER" id="PTHR10612">
    <property type="entry name" value="APOLIPOPROTEIN D"/>
    <property type="match status" value="1"/>
</dbReference>
<name>A0A0F9GLG6_9ZZZZ</name>
<sequence>MKNQLFITLTLFVSSLLLGCTGMPDKVTPVSPFSIEQYQGKWYEIARLDHSFERGLDNITANYVINEDGSVTVLNRGFNSEEQQWSEAQGKAKFVDSDNVGHLKVSFFGPFYSSYVVFGLDQQDYQYAYVSGYNNDYLWLLARTPTVSEQRLADFKASAKQRGFNTDNLIMVKQDPAQ</sequence>
<dbReference type="Pfam" id="PF08212">
    <property type="entry name" value="Lipocalin_2"/>
    <property type="match status" value="1"/>
</dbReference>
<dbReference type="PROSITE" id="PS51257">
    <property type="entry name" value="PROKAR_LIPOPROTEIN"/>
    <property type="match status" value="1"/>
</dbReference>
<gene>
    <name evidence="4" type="ORF">LCGC14_1812310</name>
</gene>
<dbReference type="Gene3D" id="2.40.128.20">
    <property type="match status" value="1"/>
</dbReference>
<dbReference type="CDD" id="cd19438">
    <property type="entry name" value="lipocalin_Blc-like"/>
    <property type="match status" value="1"/>
</dbReference>
<protein>
    <recommendedName>
        <fullName evidence="3">Lipocalin/cytosolic fatty-acid binding domain-containing protein</fullName>
    </recommendedName>
</protein>
<comment type="caution">
    <text evidence="4">The sequence shown here is derived from an EMBL/GenBank/DDBJ whole genome shotgun (WGS) entry which is preliminary data.</text>
</comment>
<dbReference type="PANTHER" id="PTHR10612:SF34">
    <property type="entry name" value="APOLIPOPROTEIN D"/>
    <property type="match status" value="1"/>
</dbReference>
<dbReference type="InterPro" id="IPR000566">
    <property type="entry name" value="Lipocln_cytosolic_FA-bd_dom"/>
</dbReference>
<evidence type="ECO:0000259" key="3">
    <source>
        <dbReference type="Pfam" id="PF08212"/>
    </source>
</evidence>
<organism evidence="4">
    <name type="scientific">marine sediment metagenome</name>
    <dbReference type="NCBI Taxonomy" id="412755"/>
    <lineage>
        <taxon>unclassified sequences</taxon>
        <taxon>metagenomes</taxon>
        <taxon>ecological metagenomes</taxon>
    </lineage>
</organism>
<dbReference type="SUPFAM" id="SSF50814">
    <property type="entry name" value="Lipocalins"/>
    <property type="match status" value="1"/>
</dbReference>
<dbReference type="InterPro" id="IPR002446">
    <property type="entry name" value="Lipocalin_bac"/>
</dbReference>
<reference evidence="4" key="1">
    <citation type="journal article" date="2015" name="Nature">
        <title>Complex archaea that bridge the gap between prokaryotes and eukaryotes.</title>
        <authorList>
            <person name="Spang A."/>
            <person name="Saw J.H."/>
            <person name="Jorgensen S.L."/>
            <person name="Zaremba-Niedzwiedzka K."/>
            <person name="Martijn J."/>
            <person name="Lind A.E."/>
            <person name="van Eijk R."/>
            <person name="Schleper C."/>
            <person name="Guy L."/>
            <person name="Ettema T.J."/>
        </authorList>
    </citation>
    <scope>NUCLEOTIDE SEQUENCE</scope>
</reference>
<dbReference type="PRINTS" id="PR01171">
    <property type="entry name" value="BCTLIPOCALIN"/>
</dbReference>